<comment type="similarity">
    <text evidence="11 12">Belongs to the TonB-dependent receptor family.</text>
</comment>
<dbReference type="GO" id="GO:0009279">
    <property type="term" value="C:cell outer membrane"/>
    <property type="evidence" value="ECO:0007669"/>
    <property type="project" value="UniProtKB-SubCell"/>
</dbReference>
<keyword evidence="3 11" id="KW-1134">Transmembrane beta strand</keyword>
<evidence type="ECO:0000256" key="6">
    <source>
        <dbReference type="ARBA" id="ARBA00023004"/>
    </source>
</evidence>
<dbReference type="AlphaFoldDB" id="A0A917E697"/>
<evidence type="ECO:0000256" key="3">
    <source>
        <dbReference type="ARBA" id="ARBA00022452"/>
    </source>
</evidence>
<evidence type="ECO:0000256" key="4">
    <source>
        <dbReference type="ARBA" id="ARBA00022496"/>
    </source>
</evidence>
<keyword evidence="9 11" id="KW-0472">Membrane</keyword>
<keyword evidence="8 12" id="KW-0798">TonB box</keyword>
<dbReference type="SUPFAM" id="SSF56935">
    <property type="entry name" value="Porins"/>
    <property type="match status" value="1"/>
</dbReference>
<evidence type="ECO:0000313" key="16">
    <source>
        <dbReference type="EMBL" id="GGE07193.1"/>
    </source>
</evidence>
<evidence type="ECO:0000256" key="1">
    <source>
        <dbReference type="ARBA" id="ARBA00004571"/>
    </source>
</evidence>
<keyword evidence="7" id="KW-0406">Ion transport</keyword>
<dbReference type="Pfam" id="PF07715">
    <property type="entry name" value="Plug"/>
    <property type="match status" value="1"/>
</dbReference>
<comment type="subcellular location">
    <subcellularLocation>
        <location evidence="1 11">Cell outer membrane</location>
        <topology evidence="1 11">Multi-pass membrane protein</topology>
    </subcellularLocation>
</comment>
<keyword evidence="6" id="KW-0408">Iron</keyword>
<dbReference type="EMBL" id="BMJM01000003">
    <property type="protein sequence ID" value="GGE07193.1"/>
    <property type="molecule type" value="Genomic_DNA"/>
</dbReference>
<reference evidence="16" key="2">
    <citation type="submission" date="2020-09" db="EMBL/GenBank/DDBJ databases">
        <authorList>
            <person name="Sun Q."/>
            <person name="Zhou Y."/>
        </authorList>
    </citation>
    <scope>NUCLEOTIDE SEQUENCE</scope>
    <source>
        <strain evidence="16">CGMCC 1.15519</strain>
    </source>
</reference>
<comment type="caution">
    <text evidence="16">The sequence shown here is derived from an EMBL/GenBank/DDBJ whole genome shotgun (WGS) entry which is preliminary data.</text>
</comment>
<feature type="domain" description="TonB-dependent receptor-like beta-barrel" evidence="14">
    <location>
        <begin position="228"/>
        <end position="764"/>
    </location>
</feature>
<name>A0A917E697_9SPHN</name>
<keyword evidence="5 11" id="KW-0812">Transmembrane</keyword>
<accession>A0A917E697</accession>
<feature type="chain" id="PRO_5037436486" evidence="13">
    <location>
        <begin position="29"/>
        <end position="809"/>
    </location>
</feature>
<organism evidence="16 17">
    <name type="scientific">Sandarakinorhabdus glacialis</name>
    <dbReference type="NCBI Taxonomy" id="1614636"/>
    <lineage>
        <taxon>Bacteria</taxon>
        <taxon>Pseudomonadati</taxon>
        <taxon>Pseudomonadota</taxon>
        <taxon>Alphaproteobacteria</taxon>
        <taxon>Sphingomonadales</taxon>
        <taxon>Sphingosinicellaceae</taxon>
        <taxon>Sandarakinorhabdus</taxon>
    </lineage>
</organism>
<evidence type="ECO:0000256" key="5">
    <source>
        <dbReference type="ARBA" id="ARBA00022692"/>
    </source>
</evidence>
<evidence type="ECO:0000256" key="12">
    <source>
        <dbReference type="RuleBase" id="RU003357"/>
    </source>
</evidence>
<keyword evidence="16" id="KW-0675">Receptor</keyword>
<dbReference type="InterPro" id="IPR039426">
    <property type="entry name" value="TonB-dep_rcpt-like"/>
</dbReference>
<dbReference type="InterPro" id="IPR012910">
    <property type="entry name" value="Plug_dom"/>
</dbReference>
<dbReference type="Gene3D" id="2.40.170.20">
    <property type="entry name" value="TonB-dependent receptor, beta-barrel domain"/>
    <property type="match status" value="1"/>
</dbReference>
<keyword evidence="17" id="KW-1185">Reference proteome</keyword>
<evidence type="ECO:0000259" key="14">
    <source>
        <dbReference type="Pfam" id="PF00593"/>
    </source>
</evidence>
<dbReference type="InterPro" id="IPR036942">
    <property type="entry name" value="Beta-barrel_TonB_sf"/>
</dbReference>
<evidence type="ECO:0000256" key="9">
    <source>
        <dbReference type="ARBA" id="ARBA00023136"/>
    </source>
</evidence>
<gene>
    <name evidence="16" type="ORF">GCM10011529_11990</name>
</gene>
<keyword evidence="2 11" id="KW-0813">Transport</keyword>
<evidence type="ECO:0000256" key="8">
    <source>
        <dbReference type="ARBA" id="ARBA00023077"/>
    </source>
</evidence>
<evidence type="ECO:0000256" key="13">
    <source>
        <dbReference type="SAM" id="SignalP"/>
    </source>
</evidence>
<dbReference type="PROSITE" id="PS52016">
    <property type="entry name" value="TONB_DEPENDENT_REC_3"/>
    <property type="match status" value="1"/>
</dbReference>
<keyword evidence="13" id="KW-0732">Signal</keyword>
<dbReference type="GO" id="GO:0006826">
    <property type="term" value="P:iron ion transport"/>
    <property type="evidence" value="ECO:0007669"/>
    <property type="project" value="UniProtKB-KW"/>
</dbReference>
<protein>
    <submittedName>
        <fullName evidence="16">TonB-dependent receptor</fullName>
    </submittedName>
</protein>
<dbReference type="PANTHER" id="PTHR32552">
    <property type="entry name" value="FERRICHROME IRON RECEPTOR-RELATED"/>
    <property type="match status" value="1"/>
</dbReference>
<evidence type="ECO:0000256" key="2">
    <source>
        <dbReference type="ARBA" id="ARBA00022448"/>
    </source>
</evidence>
<evidence type="ECO:0000259" key="15">
    <source>
        <dbReference type="Pfam" id="PF07715"/>
    </source>
</evidence>
<sequence length="809" mass="88421">MIASFRVKTALLCASMMTTAIASAPAIAQVQLASADAADDATMDSDAIIVTATRRAVSLADVPINIAAIGAEQLREQRIDDIRSLGSFTPGVTIIDSGPRGAGNIVLRGISADDTSTGGANTDSALAIYLGEIPLYLDFKLLDMQRVEVLLGPQGTLYGLGTLAGAIRYIPNRPDTENWSVDLHSRVSARAESKDLGFVGDFTLNVPIIKDHVAFRTTSGYYYEPGFIDYPFVLQNPGTSLPQPGGTNLGTAAQQGSNLRRERDVNYERTYTTRNQLLLQANDDIKAYLTYAFQQTETGGRQANGAGVLGSGKYEGPWRYLEPQKRKAHLFAGELDINLGDIAQLVTATAYTKQDIDAIGDNTDLLLDLDYDYEQFPAFSSYAPSHSEYKQFNQEVRFVSTHGGPFSWVVGGFYNKFEVDNNRQEYVPGYYAAFPTGKPNPSFSRTRPDDLEYMSFVQTKTVEKALFGEVTFKPIDAWQITGGLRYYDYTAEATGGTEIPMTGGGVRRTPYPLVRFDPSRIRSGSTSSDGFVYKFNTSYKFRDGLLAYATYSTGYRIGGVNRVPPCIIPLPAGQNVCALPNELVFGPDKTRNKEIGLRASFFDNRLTVNLAGFIVDWSDVQVGSQTANGAVGITINAAEAKSQGIEFSGTAKLTDRLTLSATYAYLDAKLTADAPGLVTGLDASKGDRLPGSMKNSGSLIANYVQPVTEDGDVVLNWAVTYQGDVLTRVGERNFGETLPDYWLNRATVFYRTSQFEFGVFANNIFNVYAVTSIGQDYSKQTVNDGQYLRFYSQGVLTPRTVGFEGRIKF</sequence>
<keyword evidence="4" id="KW-0410">Iron transport</keyword>
<evidence type="ECO:0000256" key="11">
    <source>
        <dbReference type="PROSITE-ProRule" id="PRU01360"/>
    </source>
</evidence>
<evidence type="ECO:0000313" key="17">
    <source>
        <dbReference type="Proteomes" id="UP000635071"/>
    </source>
</evidence>
<dbReference type="Proteomes" id="UP000635071">
    <property type="component" value="Unassembled WGS sequence"/>
</dbReference>
<feature type="domain" description="TonB-dependent receptor plug" evidence="15">
    <location>
        <begin position="59"/>
        <end position="166"/>
    </location>
</feature>
<keyword evidence="10 11" id="KW-0998">Cell outer membrane</keyword>
<dbReference type="Pfam" id="PF00593">
    <property type="entry name" value="TonB_dep_Rec_b-barrel"/>
    <property type="match status" value="1"/>
</dbReference>
<proteinExistence type="inferred from homology"/>
<dbReference type="InterPro" id="IPR000531">
    <property type="entry name" value="Beta-barrel_TonB"/>
</dbReference>
<dbReference type="PANTHER" id="PTHR32552:SF81">
    <property type="entry name" value="TONB-DEPENDENT OUTER MEMBRANE RECEPTOR"/>
    <property type="match status" value="1"/>
</dbReference>
<evidence type="ECO:0000256" key="7">
    <source>
        <dbReference type="ARBA" id="ARBA00023065"/>
    </source>
</evidence>
<reference evidence="16" key="1">
    <citation type="journal article" date="2014" name="Int. J. Syst. Evol. Microbiol.">
        <title>Complete genome sequence of Corynebacterium casei LMG S-19264T (=DSM 44701T), isolated from a smear-ripened cheese.</title>
        <authorList>
            <consortium name="US DOE Joint Genome Institute (JGI-PGF)"/>
            <person name="Walter F."/>
            <person name="Albersmeier A."/>
            <person name="Kalinowski J."/>
            <person name="Ruckert C."/>
        </authorList>
    </citation>
    <scope>NUCLEOTIDE SEQUENCE</scope>
    <source>
        <strain evidence="16">CGMCC 1.15519</strain>
    </source>
</reference>
<feature type="signal peptide" evidence="13">
    <location>
        <begin position="1"/>
        <end position="28"/>
    </location>
</feature>
<evidence type="ECO:0000256" key="10">
    <source>
        <dbReference type="ARBA" id="ARBA00023237"/>
    </source>
</evidence>